<evidence type="ECO:0000256" key="1">
    <source>
        <dbReference type="ARBA" id="ARBA00008226"/>
    </source>
</evidence>
<name>A0AAD3CMF6_9STRA</name>
<evidence type="ECO:0000256" key="9">
    <source>
        <dbReference type="ARBA" id="ARBA00047639"/>
    </source>
</evidence>
<feature type="domain" description="Aminoacyl-transfer RNA synthetases class-II family profile" evidence="11">
    <location>
        <begin position="159"/>
        <end position="520"/>
    </location>
</feature>
<dbReference type="SUPFAM" id="SSF50891">
    <property type="entry name" value="Cyclophilin-like"/>
    <property type="match status" value="1"/>
</dbReference>
<evidence type="ECO:0000256" key="3">
    <source>
        <dbReference type="ARBA" id="ARBA00022598"/>
    </source>
</evidence>
<keyword evidence="4" id="KW-0547">Nucleotide-binding</keyword>
<keyword evidence="3" id="KW-0436">Ligase</keyword>
<dbReference type="Gene3D" id="3.40.50.800">
    <property type="entry name" value="Anticodon-binding domain"/>
    <property type="match status" value="1"/>
</dbReference>
<dbReference type="PANTHER" id="PTHR43707">
    <property type="entry name" value="HISTIDYL-TRNA SYNTHETASE"/>
    <property type="match status" value="1"/>
</dbReference>
<dbReference type="InterPro" id="IPR041715">
    <property type="entry name" value="HisRS-like_core"/>
</dbReference>
<dbReference type="SUPFAM" id="SSF52954">
    <property type="entry name" value="Class II aaRS ABD-related"/>
    <property type="match status" value="1"/>
</dbReference>
<dbReference type="FunFam" id="3.40.50.800:FF:000017">
    <property type="entry name" value="Histidine--tRNA ligase chloroplastic/mitochondrial"/>
    <property type="match status" value="1"/>
</dbReference>
<dbReference type="Pfam" id="PF13393">
    <property type="entry name" value="tRNA-synt_His"/>
    <property type="match status" value="1"/>
</dbReference>
<dbReference type="Gene3D" id="3.30.930.10">
    <property type="entry name" value="Bira Bifunctional Protein, Domain 2"/>
    <property type="match status" value="1"/>
</dbReference>
<dbReference type="InterPro" id="IPR004154">
    <property type="entry name" value="Anticodon-bd"/>
</dbReference>
<dbReference type="InterPro" id="IPR006195">
    <property type="entry name" value="aa-tRNA-synth_II"/>
</dbReference>
<dbReference type="GO" id="GO:0004821">
    <property type="term" value="F:histidine-tRNA ligase activity"/>
    <property type="evidence" value="ECO:0007669"/>
    <property type="project" value="UniProtKB-EC"/>
</dbReference>
<dbReference type="SUPFAM" id="SSF55681">
    <property type="entry name" value="Class II aaRS and biotin synthetases"/>
    <property type="match status" value="1"/>
</dbReference>
<gene>
    <name evidence="12" type="ORF">CTEN210_04849</name>
</gene>
<evidence type="ECO:0000256" key="2">
    <source>
        <dbReference type="ARBA" id="ARBA00012815"/>
    </source>
</evidence>
<comment type="catalytic activity">
    <reaction evidence="9">
        <text>tRNA(His) + L-histidine + ATP = L-histidyl-tRNA(His) + AMP + diphosphate + H(+)</text>
        <dbReference type="Rhea" id="RHEA:17313"/>
        <dbReference type="Rhea" id="RHEA-COMP:9665"/>
        <dbReference type="Rhea" id="RHEA-COMP:9689"/>
        <dbReference type="ChEBI" id="CHEBI:15378"/>
        <dbReference type="ChEBI" id="CHEBI:30616"/>
        <dbReference type="ChEBI" id="CHEBI:33019"/>
        <dbReference type="ChEBI" id="CHEBI:57595"/>
        <dbReference type="ChEBI" id="CHEBI:78442"/>
        <dbReference type="ChEBI" id="CHEBI:78527"/>
        <dbReference type="ChEBI" id="CHEBI:456215"/>
        <dbReference type="EC" id="6.1.1.21"/>
    </reaction>
</comment>
<evidence type="ECO:0000256" key="7">
    <source>
        <dbReference type="ARBA" id="ARBA00023146"/>
    </source>
</evidence>
<keyword evidence="6" id="KW-0648">Protein biosynthesis</keyword>
<dbReference type="InterPro" id="IPR004516">
    <property type="entry name" value="HisRS/HisZ"/>
</dbReference>
<evidence type="ECO:0000313" key="12">
    <source>
        <dbReference type="EMBL" id="GFH48373.1"/>
    </source>
</evidence>
<dbReference type="CDD" id="cd00773">
    <property type="entry name" value="HisRS-like_core"/>
    <property type="match status" value="1"/>
</dbReference>
<dbReference type="PROSITE" id="PS50862">
    <property type="entry name" value="AA_TRNA_LIGASE_II"/>
    <property type="match status" value="1"/>
</dbReference>
<dbReference type="EC" id="6.1.1.21" evidence="2"/>
<dbReference type="EMBL" id="BLLK01000027">
    <property type="protein sequence ID" value="GFH48373.1"/>
    <property type="molecule type" value="Genomic_DNA"/>
</dbReference>
<comment type="similarity">
    <text evidence="1">Belongs to the class-II aminoacyl-tRNA synthetase family.</text>
</comment>
<feature type="region of interest" description="Disordered" evidence="10">
    <location>
        <begin position="163"/>
        <end position="187"/>
    </location>
</feature>
<evidence type="ECO:0000256" key="8">
    <source>
        <dbReference type="ARBA" id="ARBA00030619"/>
    </source>
</evidence>
<dbReference type="Proteomes" id="UP001054902">
    <property type="component" value="Unassembled WGS sequence"/>
</dbReference>
<evidence type="ECO:0000256" key="6">
    <source>
        <dbReference type="ARBA" id="ARBA00022917"/>
    </source>
</evidence>
<keyword evidence="5" id="KW-0067">ATP-binding</keyword>
<evidence type="ECO:0000313" key="13">
    <source>
        <dbReference type="Proteomes" id="UP001054902"/>
    </source>
</evidence>
<reference evidence="12 13" key="1">
    <citation type="journal article" date="2021" name="Sci. Rep.">
        <title>The genome of the diatom Chaetoceros tenuissimus carries an ancient integrated fragment of an extant virus.</title>
        <authorList>
            <person name="Hongo Y."/>
            <person name="Kimura K."/>
            <person name="Takaki Y."/>
            <person name="Yoshida Y."/>
            <person name="Baba S."/>
            <person name="Kobayashi G."/>
            <person name="Nagasaki K."/>
            <person name="Hano T."/>
            <person name="Tomaru Y."/>
        </authorList>
    </citation>
    <scope>NUCLEOTIDE SEQUENCE [LARGE SCALE GENOMIC DNA]</scope>
    <source>
        <strain evidence="12 13">NIES-3715</strain>
    </source>
</reference>
<keyword evidence="7" id="KW-0030">Aminoacyl-tRNA synthetase</keyword>
<dbReference type="InterPro" id="IPR002130">
    <property type="entry name" value="Cyclophilin-type_PPIase_dom"/>
</dbReference>
<dbReference type="Pfam" id="PF03129">
    <property type="entry name" value="HGTP_anticodon"/>
    <property type="match status" value="1"/>
</dbReference>
<keyword evidence="13" id="KW-1185">Reference proteome</keyword>
<dbReference type="GO" id="GO:0006427">
    <property type="term" value="P:histidyl-tRNA aminoacylation"/>
    <property type="evidence" value="ECO:0007669"/>
    <property type="project" value="InterPro"/>
</dbReference>
<dbReference type="InterPro" id="IPR045864">
    <property type="entry name" value="aa-tRNA-synth_II/BPL/LPL"/>
</dbReference>
<dbReference type="FunFam" id="3.30.930.10:FF:000054">
    <property type="entry name" value="Histidine--tRNA ligase chloroplastic/mitochondrial"/>
    <property type="match status" value="1"/>
</dbReference>
<proteinExistence type="inferred from homology"/>
<dbReference type="InterPro" id="IPR029000">
    <property type="entry name" value="Cyclophilin-like_dom_sf"/>
</dbReference>
<organism evidence="12 13">
    <name type="scientific">Chaetoceros tenuissimus</name>
    <dbReference type="NCBI Taxonomy" id="426638"/>
    <lineage>
        <taxon>Eukaryota</taxon>
        <taxon>Sar</taxon>
        <taxon>Stramenopiles</taxon>
        <taxon>Ochrophyta</taxon>
        <taxon>Bacillariophyta</taxon>
        <taxon>Coscinodiscophyceae</taxon>
        <taxon>Chaetocerotophycidae</taxon>
        <taxon>Chaetocerotales</taxon>
        <taxon>Chaetocerotaceae</taxon>
        <taxon>Chaetoceros</taxon>
    </lineage>
</organism>
<evidence type="ECO:0000259" key="11">
    <source>
        <dbReference type="PROSITE" id="PS50862"/>
    </source>
</evidence>
<dbReference type="AlphaFoldDB" id="A0AAD3CMF6"/>
<dbReference type="Gene3D" id="2.40.100.10">
    <property type="entry name" value="Cyclophilin-like"/>
    <property type="match status" value="1"/>
</dbReference>
<dbReference type="GO" id="GO:0005524">
    <property type="term" value="F:ATP binding"/>
    <property type="evidence" value="ECO:0007669"/>
    <property type="project" value="UniProtKB-KW"/>
</dbReference>
<dbReference type="NCBIfam" id="TIGR00442">
    <property type="entry name" value="hisS"/>
    <property type="match status" value="1"/>
</dbReference>
<dbReference type="InterPro" id="IPR015807">
    <property type="entry name" value="His-tRNA-ligase"/>
</dbReference>
<evidence type="ECO:0000256" key="10">
    <source>
        <dbReference type="SAM" id="MobiDB-lite"/>
    </source>
</evidence>
<protein>
    <recommendedName>
        <fullName evidence="2">histidine--tRNA ligase</fullName>
        <ecNumber evidence="2">6.1.1.21</ecNumber>
    </recommendedName>
    <alternativeName>
        <fullName evidence="8">Histidyl-tRNA synthetase</fullName>
    </alternativeName>
</protein>
<comment type="caution">
    <text evidence="12">The sequence shown here is derived from an EMBL/GenBank/DDBJ whole genome shotgun (WGS) entry which is preliminary data.</text>
</comment>
<dbReference type="PANTHER" id="PTHR43707:SF1">
    <property type="entry name" value="HISTIDINE--TRNA LIGASE, MITOCHONDRIAL-RELATED"/>
    <property type="match status" value="1"/>
</dbReference>
<dbReference type="GO" id="GO:0003755">
    <property type="term" value="F:peptidyl-prolyl cis-trans isomerase activity"/>
    <property type="evidence" value="ECO:0007669"/>
    <property type="project" value="InterPro"/>
</dbReference>
<evidence type="ECO:0000256" key="4">
    <source>
        <dbReference type="ARBA" id="ARBA00022741"/>
    </source>
</evidence>
<dbReference type="GO" id="GO:0005737">
    <property type="term" value="C:cytoplasm"/>
    <property type="evidence" value="ECO:0007669"/>
    <property type="project" value="InterPro"/>
</dbReference>
<accession>A0AAD3CMF6</accession>
<dbReference type="Pfam" id="PF00160">
    <property type="entry name" value="Pro_isomerase"/>
    <property type="match status" value="1"/>
</dbReference>
<sequence>MNNKRGTLSFASSGKNSRQTQVFINLVDNDGVPNFLDAQGFVPFARVVDNEKNWAVLDKLNKEYGIQESISGGMVGSVNQAKASFYGEEYLDALFPKLNSGILQIDMKLQTAILAMFASTFSRTSAFTSPLSIRRGIHSSVSYLAAEGGRKSSAVADKDLITKTEKGAQKKKQTKLDTNPPKGTRDFYPEDMRQRTWLFSQWRDVAKTYGFSEYDAPVLESESLYTRKAGEEVTEQLYNFVDKGDRAVALRPEMTPSLARMVMAKKGGLNLPLKWFSIPQCWRYERMTRGRRREHFQWNMDVWGVDGVEAEAELLSAMVDFFERVGLTAQDVGIKVNSRMVIGEVLTELGIPEEKFAATCVLVDKLEKVPIDAIQDDLAELGLDRSVVEKLTEVLTNKSIESIASVLGPESEAVKELSKLMSLCKAYGIDEWILFDASVVRGLAYYTGIVFEAFDRKGELRAIAGGGRYDKLLETFGGDPTPAAGFGFGDAVIIELLKERDVLPSFSSADIDSVVFAMKPELYDDAIAIATKLRKAGQSVDVVLEKKKTKWVFKHADRIQSKYVIIVAPDEFANGEVSVKDLSCGEQTSIKIEELNEWVEKTSS</sequence>
<dbReference type="InterPro" id="IPR036621">
    <property type="entry name" value="Anticodon-bd_dom_sf"/>
</dbReference>
<dbReference type="HAMAP" id="MF_00127">
    <property type="entry name" value="His_tRNA_synth"/>
    <property type="match status" value="1"/>
</dbReference>
<evidence type="ECO:0000256" key="5">
    <source>
        <dbReference type="ARBA" id="ARBA00022840"/>
    </source>
</evidence>